<dbReference type="AlphaFoldDB" id="A0A9D4JXC7"/>
<protein>
    <recommendedName>
        <fullName evidence="1">Mab-21-like HhH/H2TH-like domain-containing protein</fullName>
    </recommendedName>
</protein>
<gene>
    <name evidence="2" type="ORF">DPMN_125610</name>
</gene>
<name>A0A9D4JXC7_DREPO</name>
<keyword evidence="3" id="KW-1185">Reference proteome</keyword>
<comment type="caution">
    <text evidence="2">The sequence shown here is derived from an EMBL/GenBank/DDBJ whole genome shotgun (WGS) entry which is preliminary data.</text>
</comment>
<dbReference type="Gene3D" id="1.10.1410.40">
    <property type="match status" value="1"/>
</dbReference>
<dbReference type="PANTHER" id="PTHR10656:SF69">
    <property type="entry name" value="MAB-21-LIKE HHH_H2TH-LIKE DOMAIN-CONTAINING PROTEIN"/>
    <property type="match status" value="1"/>
</dbReference>
<evidence type="ECO:0000313" key="2">
    <source>
        <dbReference type="EMBL" id="KAH3823788.1"/>
    </source>
</evidence>
<feature type="domain" description="Mab-21-like HhH/H2TH-like" evidence="1">
    <location>
        <begin position="250"/>
        <end position="328"/>
    </location>
</feature>
<dbReference type="SMART" id="SM01265">
    <property type="entry name" value="Mab-21"/>
    <property type="match status" value="1"/>
</dbReference>
<evidence type="ECO:0000259" key="1">
    <source>
        <dbReference type="Pfam" id="PF20266"/>
    </source>
</evidence>
<accession>A0A9D4JXC7</accession>
<dbReference type="Pfam" id="PF20266">
    <property type="entry name" value="Mab-21_C"/>
    <property type="match status" value="1"/>
</dbReference>
<reference evidence="2" key="2">
    <citation type="submission" date="2020-11" db="EMBL/GenBank/DDBJ databases">
        <authorList>
            <person name="McCartney M.A."/>
            <person name="Auch B."/>
            <person name="Kono T."/>
            <person name="Mallez S."/>
            <person name="Becker A."/>
            <person name="Gohl D.M."/>
            <person name="Silverstein K.A.T."/>
            <person name="Koren S."/>
            <person name="Bechman K.B."/>
            <person name="Herman A."/>
            <person name="Abrahante J.E."/>
            <person name="Garbe J."/>
        </authorList>
    </citation>
    <scope>NUCLEOTIDE SEQUENCE</scope>
    <source>
        <strain evidence="2">Duluth1</strain>
        <tissue evidence="2">Whole animal</tissue>
    </source>
</reference>
<dbReference type="EMBL" id="JAIWYP010000005">
    <property type="protein sequence ID" value="KAH3823788.1"/>
    <property type="molecule type" value="Genomic_DNA"/>
</dbReference>
<reference evidence="2" key="1">
    <citation type="journal article" date="2019" name="bioRxiv">
        <title>The Genome of the Zebra Mussel, Dreissena polymorpha: A Resource for Invasive Species Research.</title>
        <authorList>
            <person name="McCartney M.A."/>
            <person name="Auch B."/>
            <person name="Kono T."/>
            <person name="Mallez S."/>
            <person name="Zhang Y."/>
            <person name="Obille A."/>
            <person name="Becker A."/>
            <person name="Abrahante J.E."/>
            <person name="Garbe J."/>
            <person name="Badalamenti J.P."/>
            <person name="Herman A."/>
            <person name="Mangelson H."/>
            <person name="Liachko I."/>
            <person name="Sullivan S."/>
            <person name="Sone E.D."/>
            <person name="Koren S."/>
            <person name="Silverstein K.A.T."/>
            <person name="Beckman K.B."/>
            <person name="Gohl D.M."/>
        </authorList>
    </citation>
    <scope>NUCLEOTIDE SEQUENCE</scope>
    <source>
        <strain evidence="2">Duluth1</strain>
        <tissue evidence="2">Whole animal</tissue>
    </source>
</reference>
<organism evidence="2 3">
    <name type="scientific">Dreissena polymorpha</name>
    <name type="common">Zebra mussel</name>
    <name type="synonym">Mytilus polymorpha</name>
    <dbReference type="NCBI Taxonomy" id="45954"/>
    <lineage>
        <taxon>Eukaryota</taxon>
        <taxon>Metazoa</taxon>
        <taxon>Spiralia</taxon>
        <taxon>Lophotrochozoa</taxon>
        <taxon>Mollusca</taxon>
        <taxon>Bivalvia</taxon>
        <taxon>Autobranchia</taxon>
        <taxon>Heteroconchia</taxon>
        <taxon>Euheterodonta</taxon>
        <taxon>Imparidentia</taxon>
        <taxon>Neoheterodontei</taxon>
        <taxon>Myida</taxon>
        <taxon>Dreissenoidea</taxon>
        <taxon>Dreissenidae</taxon>
        <taxon>Dreissena</taxon>
    </lineage>
</organism>
<dbReference type="Proteomes" id="UP000828390">
    <property type="component" value="Unassembled WGS sequence"/>
</dbReference>
<proteinExistence type="predicted"/>
<evidence type="ECO:0000313" key="3">
    <source>
        <dbReference type="Proteomes" id="UP000828390"/>
    </source>
</evidence>
<dbReference type="InterPro" id="IPR024810">
    <property type="entry name" value="MAB21L/cGLR"/>
</dbReference>
<dbReference type="InterPro" id="IPR046906">
    <property type="entry name" value="Mab-21_HhH/H2TH-like"/>
</dbReference>
<dbReference type="PANTHER" id="PTHR10656">
    <property type="entry name" value="CELL FATE DETERMINING PROTEIN MAB21-RELATED"/>
    <property type="match status" value="1"/>
</dbReference>
<sequence>MVLLQYEEESKEVCILMSWLGYGPEIRQKRRICYSEYARLVLSLINLREGFCIVAGSKSEGLTCMLENDLDLLFVVSSVICLEDCLHIRDLPDDTVAFMMDNKYTYPGYYRLLLLHREGIDEITVPLYIEHALCDDGRGNFFLSSDLFADSVRGINRSGPATRAVYGPLHSDYVFTIRCHSTVLLEKWAERSRYWPPLEVVKKVITFGACLTPVGFKESPYRHMEWRMCFNTGETEMMNSLSDTQLKIYVMLKMIVKDVLRPQHKEVTSYTLKNIILWQAESYPQSLFSERNFFYWLREGLGTLKIAIATKYLKYYMIPERNLMEGCGLRHNQQSKWTSVITEMMNEGPRIILRLHKIRKAVIAFPEPLMWYSKMRTELEMLMLECVVRQILLLSENDVVIDRKNMVSVLLSKCLVEPDSINGELWARVMEIVRTIALNLNVSNVDLCMISQIFCRMLS</sequence>